<feature type="transmembrane region" description="Helical" evidence="1">
    <location>
        <begin position="985"/>
        <end position="1007"/>
    </location>
</feature>
<feature type="transmembrane region" description="Helical" evidence="1">
    <location>
        <begin position="1140"/>
        <end position="1164"/>
    </location>
</feature>
<evidence type="ECO:0000313" key="2">
    <source>
        <dbReference type="EMBL" id="KAB8073579.1"/>
    </source>
</evidence>
<accession>A0A5N5WZ04</accession>
<reference evidence="2 3" key="1">
    <citation type="submission" date="2019-04" db="EMBL/GenBank/DDBJ databases">
        <title>Friends and foes A comparative genomics study of 23 Aspergillus species from section Flavi.</title>
        <authorList>
            <consortium name="DOE Joint Genome Institute"/>
            <person name="Kjaerbolling I."/>
            <person name="Vesth T."/>
            <person name="Frisvad J.C."/>
            <person name="Nybo J.L."/>
            <person name="Theobald S."/>
            <person name="Kildgaard S."/>
            <person name="Isbrandt T."/>
            <person name="Kuo A."/>
            <person name="Sato A."/>
            <person name="Lyhne E.K."/>
            <person name="Kogle M.E."/>
            <person name="Wiebenga A."/>
            <person name="Kun R.S."/>
            <person name="Lubbers R.J."/>
            <person name="Makela M.R."/>
            <person name="Barry K."/>
            <person name="Chovatia M."/>
            <person name="Clum A."/>
            <person name="Daum C."/>
            <person name="Haridas S."/>
            <person name="He G."/>
            <person name="LaButti K."/>
            <person name="Lipzen A."/>
            <person name="Mondo S."/>
            <person name="Riley R."/>
            <person name="Salamov A."/>
            <person name="Simmons B.A."/>
            <person name="Magnuson J.K."/>
            <person name="Henrissat B."/>
            <person name="Mortensen U.H."/>
            <person name="Larsen T.O."/>
            <person name="Devries R.P."/>
            <person name="Grigoriev I.V."/>
            <person name="Machida M."/>
            <person name="Baker S.E."/>
            <person name="Andersen M.R."/>
        </authorList>
    </citation>
    <scope>NUCLEOTIDE SEQUENCE [LARGE SCALE GENOMIC DNA]</scope>
    <source>
        <strain evidence="2 3">CBS 151.66</strain>
    </source>
</reference>
<dbReference type="Proteomes" id="UP000326565">
    <property type="component" value="Unassembled WGS sequence"/>
</dbReference>
<name>A0A5N5WZ04_9EURO</name>
<keyword evidence="1" id="KW-0472">Membrane</keyword>
<dbReference type="AlphaFoldDB" id="A0A5N5WZ04"/>
<keyword evidence="3" id="KW-1185">Reference proteome</keyword>
<sequence>MKVTVETELMQNQKHASVMAPDLSFDVLQTPNGEALFFSIGDDSVCYLTREVIATGTGWTKIDLSSSISADNSVAAKAFALSQNPQSMALDMALIATVNGVDSLYVCLGHSIDEDGWENGITWTLMSFDAISNTGPITPPDPLTIADVFIMNIPYNGASVENIFVDIRRDPGDNVGLLDRYYIQPSASPKWVSRPLQIDLVEGSISCCLGHRSQDYGVPGIYTLGGIGSETELVYIPQTNPIRPCTAPTPTFLNVPTGASCISSALITVQKSPDVGNTNLFIAGTDGIHLLTPINQKKNIDSLLIIPAAAVDNGGMLDGVTQLSASSVGDTTAILGYNEAQQAVFHTHCAAGSEATATAWSAPIPICSGAEAFAFYLNNQGFNNVLFVHLSGENLVQLTQDPSNGSWSQRSILLPSTDNSDMVEYSSFTSHLQIIDDNGMALPNESVSVTSTTPVSVYIGSDYHLLTPSFGVIVETDVTGTVTIIQGTDALTNTCFNVTSTGSPDITIQVDPLTNAWNTLSSVQTGDDLGDVQIQHEDGSTEPLVPDTVSPTDKNTAAQCIVQFLKVKGTLPSDGSTVTPPSNPSQPVPVWGATCGSDGFKYHEGDSAAMLLHSITSPESPTNIGDWLGAAMGDVVHWLKEAWDDVVQFVVTVADDIYYFLIQIGDQIYHAVMDCYNAIAGAIEFVLHKIEVAFEKLAAWLGFIFNWSDIKRTHLVMKNIIKQYTNQVVNNIDTMEGDINKTFTDLEQAVTAWGGVKDPGISNGSLEQNSSQVPGSNTPQSNWAVHHTKNGQSVATSTYNEPTNDPSGLAGILQDLKILYDNELNAVKDMISVIQENCVDNFSNLTPVQIITEVMAILEEFVLKSAQNVITIVIDVAKQLIETVLGYLDAPLDIPIISPLYKKFVGDDLSFLDLVCLIGAIPTTIIYKLITKTAPFPDNSQTQALIDAADMKTIVNIITGKSPSPKRSTSFTQGLQATTTSLSDIVTGSLNISAGFGSIIVAVFSALKRADAPTLTIRIISATSYLVYASPNITGLWIDNNAWYTIMNDTVTGISIIKTILDNTKTLSNNELYSNLLSPFIETIINVVWVFPPCFAIAANTDPQPSDWFSLGANLAFDLGGILTVFTAPAIVGPGPVCDAVFVTAEGLCIVYGALCICSAGTLLDGP</sequence>
<evidence type="ECO:0000256" key="1">
    <source>
        <dbReference type="SAM" id="Phobius"/>
    </source>
</evidence>
<proteinExistence type="predicted"/>
<evidence type="ECO:0000313" key="3">
    <source>
        <dbReference type="Proteomes" id="UP000326565"/>
    </source>
</evidence>
<dbReference type="OrthoDB" id="3235083at2759"/>
<keyword evidence="1" id="KW-1133">Transmembrane helix</keyword>
<keyword evidence="1" id="KW-0812">Transmembrane</keyword>
<feature type="transmembrane region" description="Helical" evidence="1">
    <location>
        <begin position="1019"/>
        <end position="1038"/>
    </location>
</feature>
<feature type="transmembrane region" description="Helical" evidence="1">
    <location>
        <begin position="1076"/>
        <end position="1099"/>
    </location>
</feature>
<gene>
    <name evidence="2" type="ORF">BDV29DRAFT_157453</name>
</gene>
<protein>
    <submittedName>
        <fullName evidence="2">Uncharacterized protein</fullName>
    </submittedName>
</protein>
<organism evidence="2 3">
    <name type="scientific">Aspergillus leporis</name>
    <dbReference type="NCBI Taxonomy" id="41062"/>
    <lineage>
        <taxon>Eukaryota</taxon>
        <taxon>Fungi</taxon>
        <taxon>Dikarya</taxon>
        <taxon>Ascomycota</taxon>
        <taxon>Pezizomycotina</taxon>
        <taxon>Eurotiomycetes</taxon>
        <taxon>Eurotiomycetidae</taxon>
        <taxon>Eurotiales</taxon>
        <taxon>Aspergillaceae</taxon>
        <taxon>Aspergillus</taxon>
        <taxon>Aspergillus subgen. Circumdati</taxon>
    </lineage>
</organism>
<dbReference type="EMBL" id="ML732224">
    <property type="protein sequence ID" value="KAB8073579.1"/>
    <property type="molecule type" value="Genomic_DNA"/>
</dbReference>
<feature type="transmembrane region" description="Helical" evidence="1">
    <location>
        <begin position="1111"/>
        <end position="1134"/>
    </location>
</feature>